<dbReference type="InterPro" id="IPR017853">
    <property type="entry name" value="GH"/>
</dbReference>
<dbReference type="InterPro" id="IPR011840">
    <property type="entry name" value="PulA_typeI"/>
</dbReference>
<name>A0ABW9T616_9BACL</name>
<reference evidence="3 4" key="1">
    <citation type="submission" date="2019-11" db="EMBL/GenBank/DDBJ databases">
        <title>Draft genome sequences of five Paenibacillus species of dairy origin.</title>
        <authorList>
            <person name="Olajide A.M."/>
            <person name="Chen S."/>
            <person name="Lapointe G."/>
        </authorList>
    </citation>
    <scope>NUCLEOTIDE SEQUENCE [LARGE SCALE GENOMIC DNA]</scope>
    <source>
        <strain evidence="3 4">3CS1</strain>
    </source>
</reference>
<dbReference type="InterPro" id="IPR013783">
    <property type="entry name" value="Ig-like_fold"/>
</dbReference>
<dbReference type="NCBIfam" id="TIGR02104">
    <property type="entry name" value="pulA_typeI"/>
    <property type="match status" value="1"/>
</dbReference>
<evidence type="ECO:0000313" key="3">
    <source>
        <dbReference type="EMBL" id="MUG66606.1"/>
    </source>
</evidence>
<dbReference type="Gene3D" id="2.60.40.1180">
    <property type="entry name" value="Golgi alpha-mannosidase II"/>
    <property type="match status" value="1"/>
</dbReference>
<comment type="similarity">
    <text evidence="1">Belongs to the glycosyl hydrolase 13 family.</text>
</comment>
<dbReference type="SUPFAM" id="SSF51445">
    <property type="entry name" value="(Trans)glycosidases"/>
    <property type="match status" value="1"/>
</dbReference>
<dbReference type="InterPro" id="IPR049117">
    <property type="entry name" value="pulA_all-beta"/>
</dbReference>
<gene>
    <name evidence="3" type="primary">pulA</name>
    <name evidence="3" type="ORF">GNP94_11405</name>
</gene>
<evidence type="ECO:0000256" key="1">
    <source>
        <dbReference type="ARBA" id="ARBA00008061"/>
    </source>
</evidence>
<dbReference type="PANTHER" id="PTHR43002">
    <property type="entry name" value="GLYCOGEN DEBRANCHING ENZYME"/>
    <property type="match status" value="1"/>
</dbReference>
<accession>A0ABW9T616</accession>
<proteinExistence type="inferred from homology"/>
<evidence type="ECO:0000259" key="2">
    <source>
        <dbReference type="SMART" id="SM00642"/>
    </source>
</evidence>
<dbReference type="Pfam" id="PF21653">
    <property type="entry name" value="pulA_all-beta"/>
    <property type="match status" value="1"/>
</dbReference>
<dbReference type="CDD" id="cd02860">
    <property type="entry name" value="E_set_Pullulanase"/>
    <property type="match status" value="1"/>
</dbReference>
<dbReference type="EC" id="3.2.1.41" evidence="3"/>
<evidence type="ECO:0000313" key="4">
    <source>
        <dbReference type="Proteomes" id="UP000435177"/>
    </source>
</evidence>
<dbReference type="InterPro" id="IPR004193">
    <property type="entry name" value="Glyco_hydro_13_N"/>
</dbReference>
<dbReference type="SMART" id="SM00642">
    <property type="entry name" value="Aamy"/>
    <property type="match status" value="1"/>
</dbReference>
<keyword evidence="3" id="KW-0326">Glycosidase</keyword>
<keyword evidence="3" id="KW-0378">Hydrolase</keyword>
<dbReference type="Gene3D" id="3.20.20.80">
    <property type="entry name" value="Glycosidases"/>
    <property type="match status" value="1"/>
</dbReference>
<keyword evidence="4" id="KW-1185">Reference proteome</keyword>
<dbReference type="Proteomes" id="UP000435177">
    <property type="component" value="Unassembled WGS sequence"/>
</dbReference>
<dbReference type="InterPro" id="IPR014756">
    <property type="entry name" value="Ig_E-set"/>
</dbReference>
<dbReference type="CDD" id="cd11341">
    <property type="entry name" value="AmyAc_Pullulanase_LD-like"/>
    <property type="match status" value="1"/>
</dbReference>
<dbReference type="EMBL" id="WOAA01000008">
    <property type="protein sequence ID" value="MUG66606.1"/>
    <property type="molecule type" value="Genomic_DNA"/>
</dbReference>
<dbReference type="SUPFAM" id="SSF81296">
    <property type="entry name" value="E set domains"/>
    <property type="match status" value="1"/>
</dbReference>
<protein>
    <submittedName>
        <fullName evidence="3">Type I pullulanase</fullName>
        <ecNumber evidence="3">3.2.1.41</ecNumber>
    </submittedName>
</protein>
<comment type="caution">
    <text evidence="3">The sequence shown here is derived from an EMBL/GenBank/DDBJ whole genome shotgun (WGS) entry which is preliminary data.</text>
</comment>
<dbReference type="RefSeq" id="WP_155618082.1">
    <property type="nucleotide sequence ID" value="NZ_WOAA01000008.1"/>
</dbReference>
<dbReference type="Pfam" id="PF00128">
    <property type="entry name" value="Alpha-amylase"/>
    <property type="match status" value="2"/>
</dbReference>
<dbReference type="Pfam" id="PF02922">
    <property type="entry name" value="CBM_48"/>
    <property type="match status" value="1"/>
</dbReference>
<dbReference type="Gene3D" id="2.60.40.10">
    <property type="entry name" value="Immunoglobulins"/>
    <property type="match status" value="1"/>
</dbReference>
<sequence>MAVQKDRNIRIDYGDPEVTKGVSVLSQQFDELYVYDGADLGLTYTPAHSSFRLWAPTASKAYVLLYSDWHSETPDRHPMQRDVKGTWVLQVDGDLAGRYYTYLVQVGEQWNEACDPYATAVGVNGDRAAIVDLQTTNPKRWKAERPPLARPVDAIIYELHIRDYTIHPGSGVRQKGRYLGLTETGTKGPAQIATGLDHLTQLGVTHVQLMPVFDYATESVDETRLHEPQYNWGYDPKNYNVPEGSYATDPYKPEVRIRELKTLIQTLHDHGLRVIMDVVYNHVYDGYVIHFTKLVPGYYLRYKPDGSMSNGSGCGNDCATERPMMRKYIVDSVLHWAREYHIDGFRFDLMGLIDVDTINELRRRLDQIDPSILMLGEGWVMDTELPDNERANQSHAPRMARVAHFNGDLRDAVKGEVFDEAKPGFVNGGTGFETRVKQAVAGAITYSEQLRSFAAEPDQCVNYAECHDNHTMWDKLSLSAKDAPEEERRAMHRLATAIVLTCQGIPFLHAGQEFYRTKHGVDNSFNAGDEVNRIDWEAAAAHQADVRAVRELIELRRRHPAFRMRSAEQIRKHLRFEEGPAHTVAYTLRDHANGERYRHLYVLYHARSGVTRLALPPLGSWEPVFGAAHIEHQTSDTLTVRGIGMVILGCDR</sequence>
<dbReference type="GO" id="GO:0051060">
    <property type="term" value="F:pullulanase activity"/>
    <property type="evidence" value="ECO:0007669"/>
    <property type="project" value="UniProtKB-EC"/>
</dbReference>
<organism evidence="3 4">
    <name type="scientific">Paenibacillus campinasensis</name>
    <dbReference type="NCBI Taxonomy" id="66347"/>
    <lineage>
        <taxon>Bacteria</taxon>
        <taxon>Bacillati</taxon>
        <taxon>Bacillota</taxon>
        <taxon>Bacilli</taxon>
        <taxon>Bacillales</taxon>
        <taxon>Paenibacillaceae</taxon>
        <taxon>Paenibacillus</taxon>
    </lineage>
</organism>
<feature type="domain" description="Glycosyl hydrolase family 13 catalytic" evidence="2">
    <location>
        <begin position="165"/>
        <end position="556"/>
    </location>
</feature>
<dbReference type="InterPro" id="IPR006047">
    <property type="entry name" value="GH13_cat_dom"/>
</dbReference>
<dbReference type="InterPro" id="IPR013780">
    <property type="entry name" value="Glyco_hydro_b"/>
</dbReference>